<protein>
    <recommendedName>
        <fullName evidence="1">PDZ domain-containing protein</fullName>
    </recommendedName>
</protein>
<dbReference type="InterPro" id="IPR052074">
    <property type="entry name" value="NonRcpt_TyrProt_Phosphatase"/>
</dbReference>
<feature type="domain" description="PDZ" evidence="1">
    <location>
        <begin position="18"/>
        <end position="103"/>
    </location>
</feature>
<dbReference type="PANTHER" id="PTHR46900">
    <property type="entry name" value="TYROSINE-PROTEIN PHOSPHATASE NON-RECEPTOR TYPE 13"/>
    <property type="match status" value="1"/>
</dbReference>
<evidence type="ECO:0000259" key="1">
    <source>
        <dbReference type="PROSITE" id="PS50106"/>
    </source>
</evidence>
<dbReference type="Proteomes" id="UP001482620">
    <property type="component" value="Unassembled WGS sequence"/>
</dbReference>
<dbReference type="Pfam" id="PF00595">
    <property type="entry name" value="PDZ"/>
    <property type="match status" value="1"/>
</dbReference>
<feature type="domain" description="PDZ" evidence="1">
    <location>
        <begin position="163"/>
        <end position="251"/>
    </location>
</feature>
<proteinExistence type="predicted"/>
<gene>
    <name evidence="2" type="ORF">ILYODFUR_003054</name>
</gene>
<organism evidence="2 3">
    <name type="scientific">Ilyodon furcidens</name>
    <name type="common">goldbreast splitfin</name>
    <dbReference type="NCBI Taxonomy" id="33524"/>
    <lineage>
        <taxon>Eukaryota</taxon>
        <taxon>Metazoa</taxon>
        <taxon>Chordata</taxon>
        <taxon>Craniata</taxon>
        <taxon>Vertebrata</taxon>
        <taxon>Euteleostomi</taxon>
        <taxon>Actinopterygii</taxon>
        <taxon>Neopterygii</taxon>
        <taxon>Teleostei</taxon>
        <taxon>Neoteleostei</taxon>
        <taxon>Acanthomorphata</taxon>
        <taxon>Ovalentaria</taxon>
        <taxon>Atherinomorphae</taxon>
        <taxon>Cyprinodontiformes</taxon>
        <taxon>Goodeidae</taxon>
        <taxon>Ilyodon</taxon>
    </lineage>
</organism>
<evidence type="ECO:0000313" key="2">
    <source>
        <dbReference type="EMBL" id="MEQ2254368.1"/>
    </source>
</evidence>
<dbReference type="SUPFAM" id="SSF50156">
    <property type="entry name" value="PDZ domain-like"/>
    <property type="match status" value="2"/>
</dbReference>
<dbReference type="InterPro" id="IPR001478">
    <property type="entry name" value="PDZ"/>
</dbReference>
<dbReference type="InterPro" id="IPR041489">
    <property type="entry name" value="PDZ_6"/>
</dbReference>
<evidence type="ECO:0000313" key="3">
    <source>
        <dbReference type="Proteomes" id="UP001482620"/>
    </source>
</evidence>
<dbReference type="CDD" id="cd06695">
    <property type="entry name" value="PDZ3_PTPN13_FRMPD2-like"/>
    <property type="match status" value="1"/>
</dbReference>
<dbReference type="Pfam" id="PF17820">
    <property type="entry name" value="PDZ_6"/>
    <property type="match status" value="1"/>
</dbReference>
<dbReference type="PROSITE" id="PS50106">
    <property type="entry name" value="PDZ"/>
    <property type="match status" value="2"/>
</dbReference>
<dbReference type="CDD" id="cd06792">
    <property type="entry name" value="PDZ2-PTPN13_FRMPD2-like"/>
    <property type="match status" value="1"/>
</dbReference>
<feature type="non-terminal residue" evidence="2">
    <location>
        <position position="1"/>
    </location>
</feature>
<sequence>DGCSLSPSLNCVRQEEINVELRKISGNLGISISGGVNTNLQNGGIYIKSLVPGGAAERDGRLHTGDRILEVDGINFHGFTYQQAVECLGKTGEVVYFVVERESINLPKVSVIPDTGSSISNQRVSQATSHLRLNSSSSLTSATSTRSDRSRDYSFVTDENILEVTLTKDVNGLGFSFLMCELDPPTKDFSSLVRIKQLFPGQPAEQSGRIQEGDVLLAINGQSLKELSYPKVLRLFKTSPPEVRLTLCRPTAGILPSMDHFTDLSHL</sequence>
<reference evidence="2 3" key="1">
    <citation type="submission" date="2021-06" db="EMBL/GenBank/DDBJ databases">
        <authorList>
            <person name="Palmer J.M."/>
        </authorList>
    </citation>
    <scope>NUCLEOTIDE SEQUENCE [LARGE SCALE GENOMIC DNA]</scope>
    <source>
        <strain evidence="3">if_2019</strain>
        <tissue evidence="2">Muscle</tissue>
    </source>
</reference>
<name>A0ABV0VDH5_9TELE</name>
<accession>A0ABV0VDH5</accession>
<dbReference type="Gene3D" id="2.30.42.10">
    <property type="match status" value="2"/>
</dbReference>
<dbReference type="PANTHER" id="PTHR46900:SF4">
    <property type="entry name" value="FERM AND PDZ DOMAIN CONTAINING 2"/>
    <property type="match status" value="1"/>
</dbReference>
<dbReference type="SMART" id="SM00228">
    <property type="entry name" value="PDZ"/>
    <property type="match status" value="2"/>
</dbReference>
<comment type="caution">
    <text evidence="2">The sequence shown here is derived from an EMBL/GenBank/DDBJ whole genome shotgun (WGS) entry which is preliminary data.</text>
</comment>
<dbReference type="InterPro" id="IPR036034">
    <property type="entry name" value="PDZ_sf"/>
</dbReference>
<keyword evidence="3" id="KW-1185">Reference proteome</keyword>
<dbReference type="EMBL" id="JAHRIQ010104421">
    <property type="protein sequence ID" value="MEQ2254368.1"/>
    <property type="molecule type" value="Genomic_DNA"/>
</dbReference>